<dbReference type="Pfam" id="PF00085">
    <property type="entry name" value="Thioredoxin"/>
    <property type="match status" value="1"/>
</dbReference>
<dbReference type="Proteomes" id="UP000034182">
    <property type="component" value="Unassembled WGS sequence"/>
</dbReference>
<evidence type="ECO:0000313" key="5">
    <source>
        <dbReference type="EMBL" id="KKY23127.1"/>
    </source>
</evidence>
<dbReference type="PROSITE" id="PS00194">
    <property type="entry name" value="THIOREDOXIN_1"/>
    <property type="match status" value="1"/>
</dbReference>
<dbReference type="InterPro" id="IPR017937">
    <property type="entry name" value="Thioredoxin_CS"/>
</dbReference>
<comment type="similarity">
    <text evidence="1">Belongs to the thioredoxin family.</text>
</comment>
<organism evidence="5 6">
    <name type="scientific">Diplodia seriata</name>
    <dbReference type="NCBI Taxonomy" id="420778"/>
    <lineage>
        <taxon>Eukaryota</taxon>
        <taxon>Fungi</taxon>
        <taxon>Dikarya</taxon>
        <taxon>Ascomycota</taxon>
        <taxon>Pezizomycotina</taxon>
        <taxon>Dothideomycetes</taxon>
        <taxon>Dothideomycetes incertae sedis</taxon>
        <taxon>Botryosphaeriales</taxon>
        <taxon>Botryosphaeriaceae</taxon>
        <taxon>Diplodia</taxon>
    </lineage>
</organism>
<dbReference type="PRINTS" id="PR00421">
    <property type="entry name" value="THIOREDOXIN"/>
</dbReference>
<dbReference type="PANTHER" id="PTHR46115">
    <property type="entry name" value="THIOREDOXIN-LIKE PROTEIN 1"/>
    <property type="match status" value="1"/>
</dbReference>
<dbReference type="InterPro" id="IPR013766">
    <property type="entry name" value="Thioredoxin_domain"/>
</dbReference>
<dbReference type="Gene3D" id="3.40.30.10">
    <property type="entry name" value="Glutaredoxin"/>
    <property type="match status" value="1"/>
</dbReference>
<feature type="transmembrane region" description="Helical" evidence="3">
    <location>
        <begin position="159"/>
        <end position="179"/>
    </location>
</feature>
<dbReference type="InterPro" id="IPR036249">
    <property type="entry name" value="Thioredoxin-like_sf"/>
</dbReference>
<sequence length="191" mass="20190">MSKITHISSTPQWNSILSSNTYVIADFYADWCGPCKTIAPVFEQLAQQEAKPGRLAFVKVDVDAQQGVAGKYGVSAMPTFLVLKSGSVTETIRGANPAALRVAVTKAAADAAKGGPRASAAFQSKGHVLGAGGSGGASSTTGDWTWNLTQRRGGLFDTIVRFLALYIITLFSFDALAAARESQFNVNKKNQ</sequence>
<feature type="domain" description="Thioredoxin" evidence="4">
    <location>
        <begin position="1"/>
        <end position="109"/>
    </location>
</feature>
<dbReference type="AlphaFoldDB" id="A0A0G2EJX5"/>
<evidence type="ECO:0000256" key="3">
    <source>
        <dbReference type="SAM" id="Phobius"/>
    </source>
</evidence>
<reference evidence="5 6" key="1">
    <citation type="submission" date="2015-03" db="EMBL/GenBank/DDBJ databases">
        <authorList>
            <person name="Morales-Cruz A."/>
            <person name="Amrine K.C."/>
            <person name="Cantu D."/>
        </authorList>
    </citation>
    <scope>NUCLEOTIDE SEQUENCE [LARGE SCALE GENOMIC DNA]</scope>
    <source>
        <strain evidence="5">DS831</strain>
    </source>
</reference>
<evidence type="ECO:0000313" key="6">
    <source>
        <dbReference type="Proteomes" id="UP000034182"/>
    </source>
</evidence>
<keyword evidence="3" id="KW-0812">Transmembrane</keyword>
<comment type="caution">
    <text evidence="5">The sequence shown here is derived from an EMBL/GenBank/DDBJ whole genome shotgun (WGS) entry which is preliminary data.</text>
</comment>
<dbReference type="SUPFAM" id="SSF52833">
    <property type="entry name" value="Thioredoxin-like"/>
    <property type="match status" value="1"/>
</dbReference>
<evidence type="ECO:0000259" key="4">
    <source>
        <dbReference type="PROSITE" id="PS51352"/>
    </source>
</evidence>
<keyword evidence="3" id="KW-0472">Membrane</keyword>
<evidence type="ECO:0000256" key="2">
    <source>
        <dbReference type="ARBA" id="ARBA00023157"/>
    </source>
</evidence>
<keyword evidence="2" id="KW-1015">Disulfide bond</keyword>
<name>A0A0G2EJX5_9PEZI</name>
<reference evidence="5 6" key="2">
    <citation type="submission" date="2015-05" db="EMBL/GenBank/DDBJ databases">
        <title>Distinctive expansion of gene families associated with plant cell wall degradation and secondary metabolism in the genomes of grapevine trunk pathogens.</title>
        <authorList>
            <person name="Lawrence D.P."/>
            <person name="Travadon R."/>
            <person name="Rolshausen P.E."/>
            <person name="Baumgartner K."/>
        </authorList>
    </citation>
    <scope>NUCLEOTIDE SEQUENCE [LARGE SCALE GENOMIC DNA]</scope>
    <source>
        <strain evidence="5">DS831</strain>
    </source>
</reference>
<dbReference type="PROSITE" id="PS51352">
    <property type="entry name" value="THIOREDOXIN_2"/>
    <property type="match status" value="1"/>
</dbReference>
<evidence type="ECO:0000256" key="1">
    <source>
        <dbReference type="ARBA" id="ARBA00008987"/>
    </source>
</evidence>
<gene>
    <name evidence="5" type="ORF">UCDDS831_g03252</name>
</gene>
<proteinExistence type="inferred from homology"/>
<dbReference type="CDD" id="cd02947">
    <property type="entry name" value="TRX_family"/>
    <property type="match status" value="1"/>
</dbReference>
<dbReference type="EMBL" id="LAQI01000070">
    <property type="protein sequence ID" value="KKY23127.1"/>
    <property type="molecule type" value="Genomic_DNA"/>
</dbReference>
<protein>
    <submittedName>
        <fullName evidence="5">Putative thioredoxin-like protein</fullName>
    </submittedName>
</protein>
<accession>A0A0G2EJX5</accession>
<keyword evidence="3" id="KW-1133">Transmembrane helix</keyword>